<organism evidence="2 3">
    <name type="scientific">Flavobacterium suzhouense</name>
    <dbReference type="NCBI Taxonomy" id="1529638"/>
    <lineage>
        <taxon>Bacteria</taxon>
        <taxon>Pseudomonadati</taxon>
        <taxon>Bacteroidota</taxon>
        <taxon>Flavobacteriia</taxon>
        <taxon>Flavobacteriales</taxon>
        <taxon>Flavobacteriaceae</taxon>
        <taxon>Flavobacterium</taxon>
    </lineage>
</organism>
<evidence type="ECO:0000259" key="1">
    <source>
        <dbReference type="Pfam" id="PF12697"/>
    </source>
</evidence>
<gene>
    <name evidence="2" type="ORF">ACFSR3_16625</name>
</gene>
<keyword evidence="3" id="KW-1185">Reference proteome</keyword>
<reference evidence="3" key="1">
    <citation type="journal article" date="2019" name="Int. J. Syst. Evol. Microbiol.">
        <title>The Global Catalogue of Microorganisms (GCM) 10K type strain sequencing project: providing services to taxonomists for standard genome sequencing and annotation.</title>
        <authorList>
            <consortium name="The Broad Institute Genomics Platform"/>
            <consortium name="The Broad Institute Genome Sequencing Center for Infectious Disease"/>
            <person name="Wu L."/>
            <person name="Ma J."/>
        </authorList>
    </citation>
    <scope>NUCLEOTIDE SEQUENCE [LARGE SCALE GENOMIC DNA]</scope>
    <source>
        <strain evidence="3">KCTC 42107</strain>
    </source>
</reference>
<proteinExistence type="predicted"/>
<dbReference type="Proteomes" id="UP001597480">
    <property type="component" value="Unassembled WGS sequence"/>
</dbReference>
<name>A0ABW5NX58_9FLAO</name>
<keyword evidence="2" id="KW-0378">Hydrolase</keyword>
<dbReference type="GO" id="GO:0016787">
    <property type="term" value="F:hydrolase activity"/>
    <property type="evidence" value="ECO:0007669"/>
    <property type="project" value="UniProtKB-KW"/>
</dbReference>
<dbReference type="Pfam" id="PF12697">
    <property type="entry name" value="Abhydrolase_6"/>
    <property type="match status" value="1"/>
</dbReference>
<dbReference type="PRINTS" id="PR00111">
    <property type="entry name" value="ABHYDROLASE"/>
</dbReference>
<dbReference type="SUPFAM" id="SSF53474">
    <property type="entry name" value="alpha/beta-Hydrolases"/>
    <property type="match status" value="1"/>
</dbReference>
<dbReference type="Gene3D" id="3.40.50.1820">
    <property type="entry name" value="alpha/beta hydrolase"/>
    <property type="match status" value="1"/>
</dbReference>
<sequence>MTREYTYSPDEKEIYIFHYDNYHDTTIVFLHDSLGCVALWRDFPEKLGQLTQSNILIYDRLGYGKSDAMPDEPRPINYMEAEADTLINMLDGLFIVNPILFGHSDGASIALLTAAKYPEKIKAVIAEAAHIFVEEITLNGINEAMEAYKTTNLKERLEKYHGDNTDILFRAWTETWTRPDFRNWNIEDYLPQITCPLLTIQGLNDEFGSFKQVEGILYGVSRSKKVLIDDCGHTPHKEKPEETLNAAANFINSL</sequence>
<accession>A0ABW5NX58</accession>
<dbReference type="RefSeq" id="WP_379822597.1">
    <property type="nucleotide sequence ID" value="NZ_JBHUMD010000030.1"/>
</dbReference>
<dbReference type="EMBL" id="JBHUMD010000030">
    <property type="protein sequence ID" value="MFD2603691.1"/>
    <property type="molecule type" value="Genomic_DNA"/>
</dbReference>
<feature type="domain" description="AB hydrolase-1" evidence="1">
    <location>
        <begin position="27"/>
        <end position="244"/>
    </location>
</feature>
<dbReference type="InterPro" id="IPR029058">
    <property type="entry name" value="AB_hydrolase_fold"/>
</dbReference>
<protein>
    <submittedName>
        <fullName evidence="2">Alpha/beta fold hydrolase</fullName>
    </submittedName>
</protein>
<dbReference type="PANTHER" id="PTHR43689">
    <property type="entry name" value="HYDROLASE"/>
    <property type="match status" value="1"/>
</dbReference>
<comment type="caution">
    <text evidence="2">The sequence shown here is derived from an EMBL/GenBank/DDBJ whole genome shotgun (WGS) entry which is preliminary data.</text>
</comment>
<evidence type="ECO:0000313" key="3">
    <source>
        <dbReference type="Proteomes" id="UP001597480"/>
    </source>
</evidence>
<dbReference type="InterPro" id="IPR000073">
    <property type="entry name" value="AB_hydrolase_1"/>
</dbReference>
<evidence type="ECO:0000313" key="2">
    <source>
        <dbReference type="EMBL" id="MFD2603691.1"/>
    </source>
</evidence>
<dbReference type="PANTHER" id="PTHR43689:SF8">
    <property type="entry name" value="ALPHA_BETA-HYDROLASES SUPERFAMILY PROTEIN"/>
    <property type="match status" value="1"/>
</dbReference>